<sequence length="61" mass="6551">MGTQFGNFFNGPVSPTPPLSSPISTELHVSGTASPLSRPRPCFGKSNPKLNSPLFKRFCSK</sequence>
<keyword evidence="3" id="KW-1185">Reference proteome</keyword>
<comment type="caution">
    <text evidence="2">The sequence shown here is derived from an EMBL/GenBank/DDBJ whole genome shotgun (WGS) entry which is preliminary data.</text>
</comment>
<evidence type="ECO:0000256" key="1">
    <source>
        <dbReference type="SAM" id="MobiDB-lite"/>
    </source>
</evidence>
<name>A0A1R3HFV8_9ROSI</name>
<organism evidence="2 3">
    <name type="scientific">Corchorus olitorius</name>
    <dbReference type="NCBI Taxonomy" id="93759"/>
    <lineage>
        <taxon>Eukaryota</taxon>
        <taxon>Viridiplantae</taxon>
        <taxon>Streptophyta</taxon>
        <taxon>Embryophyta</taxon>
        <taxon>Tracheophyta</taxon>
        <taxon>Spermatophyta</taxon>
        <taxon>Magnoliopsida</taxon>
        <taxon>eudicotyledons</taxon>
        <taxon>Gunneridae</taxon>
        <taxon>Pentapetalae</taxon>
        <taxon>rosids</taxon>
        <taxon>malvids</taxon>
        <taxon>Malvales</taxon>
        <taxon>Malvaceae</taxon>
        <taxon>Grewioideae</taxon>
        <taxon>Apeibeae</taxon>
        <taxon>Corchorus</taxon>
    </lineage>
</organism>
<reference evidence="3" key="1">
    <citation type="submission" date="2013-09" db="EMBL/GenBank/DDBJ databases">
        <title>Corchorus olitorius genome sequencing.</title>
        <authorList>
            <person name="Alam M."/>
            <person name="Haque M.S."/>
            <person name="Islam M.S."/>
            <person name="Emdad E.M."/>
            <person name="Islam M.M."/>
            <person name="Ahmed B."/>
            <person name="Halim A."/>
            <person name="Hossen Q.M.M."/>
            <person name="Hossain M.Z."/>
            <person name="Ahmed R."/>
            <person name="Khan M.M."/>
            <person name="Islam R."/>
            <person name="Rashid M.M."/>
            <person name="Khan S.A."/>
            <person name="Rahman M.S."/>
            <person name="Alam M."/>
            <person name="Yahiya A.S."/>
            <person name="Khan M.S."/>
            <person name="Azam M.S."/>
            <person name="Haque T."/>
            <person name="Lashkar M.Z.H."/>
            <person name="Akhand A.I."/>
            <person name="Morshed G."/>
            <person name="Roy S."/>
            <person name="Uddin K.S."/>
            <person name="Rabeya T."/>
            <person name="Hossain A.S."/>
            <person name="Chowdhury A."/>
            <person name="Snigdha A.R."/>
            <person name="Mortoza M.S."/>
            <person name="Matin S.A."/>
            <person name="Hoque S.M.E."/>
            <person name="Islam M.K."/>
            <person name="Roy D.K."/>
            <person name="Haider R."/>
            <person name="Moosa M.M."/>
            <person name="Elias S.M."/>
            <person name="Hasan A.M."/>
            <person name="Jahan S."/>
            <person name="Shafiuddin M."/>
            <person name="Mahmood N."/>
            <person name="Shommy N.S."/>
        </authorList>
    </citation>
    <scope>NUCLEOTIDE SEQUENCE [LARGE SCALE GENOMIC DNA]</scope>
    <source>
        <strain evidence="3">cv. O-4</strain>
    </source>
</reference>
<proteinExistence type="predicted"/>
<gene>
    <name evidence="2" type="ORF">COLO4_29213</name>
</gene>
<dbReference type="EMBL" id="AWUE01020262">
    <property type="protein sequence ID" value="OMO69193.1"/>
    <property type="molecule type" value="Genomic_DNA"/>
</dbReference>
<feature type="region of interest" description="Disordered" evidence="1">
    <location>
        <begin position="1"/>
        <end position="48"/>
    </location>
</feature>
<evidence type="ECO:0000313" key="2">
    <source>
        <dbReference type="EMBL" id="OMO69193.1"/>
    </source>
</evidence>
<protein>
    <submittedName>
        <fullName evidence="2">Uncharacterized protein</fullName>
    </submittedName>
</protein>
<accession>A0A1R3HFV8</accession>
<dbReference type="Proteomes" id="UP000187203">
    <property type="component" value="Unassembled WGS sequence"/>
</dbReference>
<evidence type="ECO:0000313" key="3">
    <source>
        <dbReference type="Proteomes" id="UP000187203"/>
    </source>
</evidence>
<dbReference type="AlphaFoldDB" id="A0A1R3HFV8"/>